<comment type="similarity">
    <text evidence="1 4 7">Belongs to the tRNA pseudouridine synthase TruA family.</text>
</comment>
<comment type="subunit">
    <text evidence="4">Homodimer.</text>
</comment>
<gene>
    <name evidence="4" type="primary">truA</name>
    <name evidence="9" type="ORF">CQ405_02620</name>
</gene>
<dbReference type="Gene3D" id="3.30.70.580">
    <property type="entry name" value="Pseudouridine synthase I, catalytic domain, N-terminal subdomain"/>
    <property type="match status" value="1"/>
</dbReference>
<dbReference type="InterPro" id="IPR020103">
    <property type="entry name" value="PsdUridine_synth_cat_dom_sf"/>
</dbReference>
<proteinExistence type="inferred from homology"/>
<dbReference type="OrthoDB" id="9811823at2"/>
<comment type="catalytic activity">
    <reaction evidence="4 7">
        <text>uridine(38/39/40) in tRNA = pseudouridine(38/39/40) in tRNA</text>
        <dbReference type="Rhea" id="RHEA:22376"/>
        <dbReference type="Rhea" id="RHEA-COMP:10085"/>
        <dbReference type="Rhea" id="RHEA-COMP:10087"/>
        <dbReference type="ChEBI" id="CHEBI:65314"/>
        <dbReference type="ChEBI" id="CHEBI:65315"/>
        <dbReference type="EC" id="5.4.99.12"/>
    </reaction>
</comment>
<feature type="binding site" evidence="4 6">
    <location>
        <position position="108"/>
    </location>
    <ligand>
        <name>substrate</name>
    </ligand>
</feature>
<feature type="domain" description="Pseudouridine synthase I TruA alpha/beta" evidence="8">
    <location>
        <begin position="6"/>
        <end position="102"/>
    </location>
</feature>
<reference evidence="10" key="1">
    <citation type="submission" date="2017-10" db="EMBL/GenBank/DDBJ databases">
        <title>Campylobacter species from seals.</title>
        <authorList>
            <person name="Gilbert M.J."/>
            <person name="Zomer A.L."/>
            <person name="Timmerman A.J."/>
            <person name="Duim B."/>
            <person name="Wagenaar J.A."/>
        </authorList>
    </citation>
    <scope>NUCLEOTIDE SEQUENCE [LARGE SCALE GENOMIC DNA]</scope>
    <source>
        <strain evidence="10">17S00004-5</strain>
    </source>
</reference>
<dbReference type="NCBIfam" id="TIGR00071">
    <property type="entry name" value="hisT_truA"/>
    <property type="match status" value="1"/>
</dbReference>
<comment type="function">
    <text evidence="4">Formation of pseudouridine at positions 38, 39 and 40 in the anticodon stem and loop of transfer RNAs.</text>
</comment>
<dbReference type="HAMAP" id="MF_00171">
    <property type="entry name" value="TruA"/>
    <property type="match status" value="1"/>
</dbReference>
<dbReference type="InterPro" id="IPR020094">
    <property type="entry name" value="TruA/RsuA/RluB/E/F_N"/>
</dbReference>
<evidence type="ECO:0000256" key="2">
    <source>
        <dbReference type="ARBA" id="ARBA00022694"/>
    </source>
</evidence>
<accession>A0A2P8R2C5</accession>
<dbReference type="InterPro" id="IPR020095">
    <property type="entry name" value="PsdUridine_synth_TruA_C"/>
</dbReference>
<evidence type="ECO:0000256" key="1">
    <source>
        <dbReference type="ARBA" id="ARBA00009375"/>
    </source>
</evidence>
<keyword evidence="2 4" id="KW-0819">tRNA processing</keyword>
<dbReference type="PIRSF" id="PIRSF001430">
    <property type="entry name" value="tRNA_psdUrid_synth"/>
    <property type="match status" value="1"/>
</dbReference>
<keyword evidence="10" id="KW-1185">Reference proteome</keyword>
<dbReference type="GO" id="GO:0003723">
    <property type="term" value="F:RNA binding"/>
    <property type="evidence" value="ECO:0007669"/>
    <property type="project" value="InterPro"/>
</dbReference>
<dbReference type="EC" id="5.4.99.12" evidence="4"/>
<dbReference type="RefSeq" id="WP_106870336.1">
    <property type="nucleotide sequence ID" value="NZ_CP053841.1"/>
</dbReference>
<evidence type="ECO:0000256" key="7">
    <source>
        <dbReference type="RuleBase" id="RU003792"/>
    </source>
</evidence>
<evidence type="ECO:0000313" key="9">
    <source>
        <dbReference type="EMBL" id="PSM52643.1"/>
    </source>
</evidence>
<evidence type="ECO:0000313" key="10">
    <source>
        <dbReference type="Proteomes" id="UP000240535"/>
    </source>
</evidence>
<evidence type="ECO:0000256" key="5">
    <source>
        <dbReference type="PIRSR" id="PIRSR001430-1"/>
    </source>
</evidence>
<dbReference type="SUPFAM" id="SSF55120">
    <property type="entry name" value="Pseudouridine synthase"/>
    <property type="match status" value="1"/>
</dbReference>
<comment type="caution">
    <text evidence="9">The sequence shown here is derived from an EMBL/GenBank/DDBJ whole genome shotgun (WGS) entry which is preliminary data.</text>
</comment>
<dbReference type="Proteomes" id="UP000240535">
    <property type="component" value="Unassembled WGS sequence"/>
</dbReference>
<keyword evidence="3 4" id="KW-0413">Isomerase</keyword>
<dbReference type="Gene3D" id="3.30.70.660">
    <property type="entry name" value="Pseudouridine synthase I, catalytic domain, C-terminal subdomain"/>
    <property type="match status" value="1"/>
</dbReference>
<protein>
    <recommendedName>
        <fullName evidence="4">tRNA pseudouridine synthase A</fullName>
        <ecNumber evidence="4">5.4.99.12</ecNumber>
    </recommendedName>
    <alternativeName>
        <fullName evidence="4">tRNA pseudouridine(38-40) synthase</fullName>
    </alternativeName>
    <alternativeName>
        <fullName evidence="4">tRNA pseudouridylate synthase I</fullName>
    </alternativeName>
    <alternativeName>
        <fullName evidence="4">tRNA-uridine isomerase I</fullName>
    </alternativeName>
</protein>
<dbReference type="GO" id="GO:0160147">
    <property type="term" value="F:tRNA pseudouridine(38-40) synthase activity"/>
    <property type="evidence" value="ECO:0007669"/>
    <property type="project" value="UniProtKB-EC"/>
</dbReference>
<organism evidence="9 10">
    <name type="scientific">Campylobacter blaseri</name>
    <dbReference type="NCBI Taxonomy" id="2042961"/>
    <lineage>
        <taxon>Bacteria</taxon>
        <taxon>Pseudomonadati</taxon>
        <taxon>Campylobacterota</taxon>
        <taxon>Epsilonproteobacteria</taxon>
        <taxon>Campylobacterales</taxon>
        <taxon>Campylobacteraceae</taxon>
        <taxon>Campylobacter</taxon>
    </lineage>
</organism>
<comment type="caution">
    <text evidence="4">Lacks conserved residue(s) required for the propagation of feature annotation.</text>
</comment>
<name>A0A2P8R2C5_9BACT</name>
<dbReference type="EMBL" id="PDHH01000002">
    <property type="protein sequence ID" value="PSM52643.1"/>
    <property type="molecule type" value="Genomic_DNA"/>
</dbReference>
<dbReference type="InterPro" id="IPR020097">
    <property type="entry name" value="PsdUridine_synth_TruA_a/b_dom"/>
</dbReference>
<sequence length="232" mass="27377">MNLKIIYSYDGSKFHGSQRQPDKKSVENILQNSFNSIGIYENLISSSRTDKGVHALNQVSTIICPNFWDLNKLVKVLNKNCHPHIHIKNISIMKNDFHPRYDAKFRSYRYIINHQNYNPFLSNYCYFYKELDLKLLNRALSKFIGKYDFVNFMKTGSDNKTTIRNIYKSYAYKYNNYTIIKFKADGFLRAQVRLMIANAIKEIETEESFTIKKAITRNPAPPNGLYLERIFY</sequence>
<feature type="domain" description="Pseudouridine synthase I TruA alpha/beta" evidence="8">
    <location>
        <begin position="139"/>
        <end position="226"/>
    </location>
</feature>
<dbReference type="InterPro" id="IPR001406">
    <property type="entry name" value="PsdUridine_synth_TruA"/>
</dbReference>
<dbReference type="PANTHER" id="PTHR11142:SF0">
    <property type="entry name" value="TRNA PSEUDOURIDINE SYNTHASE-LIKE 1"/>
    <property type="match status" value="1"/>
</dbReference>
<dbReference type="AlphaFoldDB" id="A0A2P8R2C5"/>
<dbReference type="CDD" id="cd02570">
    <property type="entry name" value="PseudoU_synth_EcTruA"/>
    <property type="match status" value="1"/>
</dbReference>
<evidence type="ECO:0000256" key="4">
    <source>
        <dbReference type="HAMAP-Rule" id="MF_00171"/>
    </source>
</evidence>
<evidence type="ECO:0000256" key="3">
    <source>
        <dbReference type="ARBA" id="ARBA00023235"/>
    </source>
</evidence>
<dbReference type="PANTHER" id="PTHR11142">
    <property type="entry name" value="PSEUDOURIDYLATE SYNTHASE"/>
    <property type="match status" value="1"/>
</dbReference>
<evidence type="ECO:0000256" key="6">
    <source>
        <dbReference type="PIRSR" id="PIRSR001430-2"/>
    </source>
</evidence>
<dbReference type="Pfam" id="PF01416">
    <property type="entry name" value="PseudoU_synth_1"/>
    <property type="match status" value="2"/>
</dbReference>
<dbReference type="GO" id="GO:0031119">
    <property type="term" value="P:tRNA pseudouridine synthesis"/>
    <property type="evidence" value="ECO:0007669"/>
    <property type="project" value="UniProtKB-UniRule"/>
</dbReference>
<feature type="active site" description="Nucleophile" evidence="4 5">
    <location>
        <position position="50"/>
    </location>
</feature>
<evidence type="ECO:0000259" key="8">
    <source>
        <dbReference type="Pfam" id="PF01416"/>
    </source>
</evidence>